<name>A0A517ZVN1_9PLAN</name>
<evidence type="ECO:0000256" key="6">
    <source>
        <dbReference type="ARBA" id="ARBA00022839"/>
    </source>
</evidence>
<feature type="domain" description="UvrD-like helicase C-terminal" evidence="17">
    <location>
        <begin position="452"/>
        <end position="761"/>
    </location>
</feature>
<evidence type="ECO:0000256" key="12">
    <source>
        <dbReference type="ARBA" id="ARBA00034808"/>
    </source>
</evidence>
<evidence type="ECO:0000256" key="7">
    <source>
        <dbReference type="ARBA" id="ARBA00022840"/>
    </source>
</evidence>
<dbReference type="Pfam" id="PF12705">
    <property type="entry name" value="PDDEXK_1"/>
    <property type="match status" value="1"/>
</dbReference>
<evidence type="ECO:0000259" key="16">
    <source>
        <dbReference type="PROSITE" id="PS51198"/>
    </source>
</evidence>
<keyword evidence="9" id="KW-0234">DNA repair</keyword>
<evidence type="ECO:0000256" key="15">
    <source>
        <dbReference type="PROSITE-ProRule" id="PRU00560"/>
    </source>
</evidence>
<gene>
    <name evidence="18" type="primary">addA</name>
    <name evidence="18" type="ORF">Mal52_50420</name>
</gene>
<dbReference type="EMBL" id="CP036276">
    <property type="protein sequence ID" value="QDU46521.1"/>
    <property type="molecule type" value="Genomic_DNA"/>
</dbReference>
<feature type="domain" description="UvrD-like helicase ATP-binding" evidence="16">
    <location>
        <begin position="6"/>
        <end position="451"/>
    </location>
</feature>
<comment type="catalytic activity">
    <reaction evidence="11">
        <text>Couples ATP hydrolysis with the unwinding of duplex DNA by translocating in the 3'-5' direction.</text>
        <dbReference type="EC" id="5.6.2.4"/>
    </reaction>
</comment>
<dbReference type="Gene3D" id="3.40.50.300">
    <property type="entry name" value="P-loop containing nucleotide triphosphate hydrolases"/>
    <property type="match status" value="4"/>
</dbReference>
<dbReference type="InterPro" id="IPR011604">
    <property type="entry name" value="PDDEXK-like_dom_sf"/>
</dbReference>
<dbReference type="InterPro" id="IPR027417">
    <property type="entry name" value="P-loop_NTPase"/>
</dbReference>
<evidence type="ECO:0000256" key="11">
    <source>
        <dbReference type="ARBA" id="ARBA00034617"/>
    </source>
</evidence>
<reference evidence="18 19" key="1">
    <citation type="submission" date="2019-02" db="EMBL/GenBank/DDBJ databases">
        <title>Deep-cultivation of Planctomycetes and their phenomic and genomic characterization uncovers novel biology.</title>
        <authorList>
            <person name="Wiegand S."/>
            <person name="Jogler M."/>
            <person name="Boedeker C."/>
            <person name="Pinto D."/>
            <person name="Vollmers J."/>
            <person name="Rivas-Marin E."/>
            <person name="Kohn T."/>
            <person name="Peeters S.H."/>
            <person name="Heuer A."/>
            <person name="Rast P."/>
            <person name="Oberbeckmann S."/>
            <person name="Bunk B."/>
            <person name="Jeske O."/>
            <person name="Meyerdierks A."/>
            <person name="Storesund J.E."/>
            <person name="Kallscheuer N."/>
            <person name="Luecker S."/>
            <person name="Lage O.M."/>
            <person name="Pohl T."/>
            <person name="Merkel B.J."/>
            <person name="Hornburger P."/>
            <person name="Mueller R.-W."/>
            <person name="Bruemmer F."/>
            <person name="Labrenz M."/>
            <person name="Spormann A.M."/>
            <person name="Op den Camp H."/>
            <person name="Overmann J."/>
            <person name="Amann R."/>
            <person name="Jetten M.S.M."/>
            <person name="Mascher T."/>
            <person name="Medema M.H."/>
            <person name="Devos D.P."/>
            <person name="Kaster A.-K."/>
            <person name="Ovreas L."/>
            <person name="Rohde M."/>
            <person name="Galperin M.Y."/>
            <person name="Jogler C."/>
        </authorList>
    </citation>
    <scope>NUCLEOTIDE SEQUENCE [LARGE SCALE GENOMIC DNA]</scope>
    <source>
        <strain evidence="18 19">Mal52</strain>
    </source>
</reference>
<evidence type="ECO:0000313" key="18">
    <source>
        <dbReference type="EMBL" id="QDU46521.1"/>
    </source>
</evidence>
<dbReference type="GO" id="GO:0005524">
    <property type="term" value="F:ATP binding"/>
    <property type="evidence" value="ECO:0007669"/>
    <property type="project" value="UniProtKB-UniRule"/>
</dbReference>
<keyword evidence="7 15" id="KW-0067">ATP-binding</keyword>
<keyword evidence="3" id="KW-0227">DNA damage</keyword>
<dbReference type="SUPFAM" id="SSF52540">
    <property type="entry name" value="P-loop containing nucleoside triphosphate hydrolases"/>
    <property type="match status" value="1"/>
</dbReference>
<feature type="binding site" evidence="15">
    <location>
        <begin position="27"/>
        <end position="34"/>
    </location>
    <ligand>
        <name>ATP</name>
        <dbReference type="ChEBI" id="CHEBI:30616"/>
    </ligand>
</feature>
<evidence type="ECO:0000256" key="5">
    <source>
        <dbReference type="ARBA" id="ARBA00022806"/>
    </source>
</evidence>
<dbReference type="InterPro" id="IPR014017">
    <property type="entry name" value="DNA_helicase_UvrD-like_C"/>
</dbReference>
<evidence type="ECO:0000256" key="13">
    <source>
        <dbReference type="ARBA" id="ARBA00034923"/>
    </source>
</evidence>
<evidence type="ECO:0000256" key="8">
    <source>
        <dbReference type="ARBA" id="ARBA00023125"/>
    </source>
</evidence>
<dbReference type="Gene3D" id="3.90.320.10">
    <property type="match status" value="1"/>
</dbReference>
<evidence type="ECO:0000256" key="1">
    <source>
        <dbReference type="ARBA" id="ARBA00022722"/>
    </source>
</evidence>
<dbReference type="InterPro" id="IPR000212">
    <property type="entry name" value="DNA_helicase_UvrD/REP"/>
</dbReference>
<keyword evidence="1" id="KW-0540">Nuclease</keyword>
<dbReference type="GO" id="GO:0003677">
    <property type="term" value="F:DNA binding"/>
    <property type="evidence" value="ECO:0007669"/>
    <property type="project" value="UniProtKB-KW"/>
</dbReference>
<dbReference type="GO" id="GO:0016887">
    <property type="term" value="F:ATP hydrolysis activity"/>
    <property type="evidence" value="ECO:0007669"/>
    <property type="project" value="RHEA"/>
</dbReference>
<keyword evidence="8" id="KW-0238">DNA-binding</keyword>
<dbReference type="GO" id="GO:0043138">
    <property type="term" value="F:3'-5' DNA helicase activity"/>
    <property type="evidence" value="ECO:0007669"/>
    <property type="project" value="UniProtKB-EC"/>
</dbReference>
<dbReference type="Pfam" id="PF13361">
    <property type="entry name" value="UvrD_C"/>
    <property type="match status" value="1"/>
</dbReference>
<evidence type="ECO:0000256" key="3">
    <source>
        <dbReference type="ARBA" id="ARBA00022763"/>
    </source>
</evidence>
<dbReference type="EC" id="5.6.2.4" evidence="12"/>
<evidence type="ECO:0000256" key="2">
    <source>
        <dbReference type="ARBA" id="ARBA00022741"/>
    </source>
</evidence>
<dbReference type="PANTHER" id="PTHR11070:SF2">
    <property type="entry name" value="ATP-DEPENDENT DNA HELICASE SRS2"/>
    <property type="match status" value="1"/>
</dbReference>
<keyword evidence="4 15" id="KW-0378">Hydrolase</keyword>
<dbReference type="Gene3D" id="1.10.486.10">
    <property type="entry name" value="PCRA, domain 4"/>
    <property type="match status" value="1"/>
</dbReference>
<sequence>MTDDASTLTPQQAAAISMRDYSVGLSAGAGCGKTFVLTRRFLSHLEPGPHQTDLSKLVAITFTDRAASEMRGRIREECHRRLQTCPSDEVPHWLDIVRDLETARISTIHGFCASLLRTHAVEAAVDPGFTSLDQNASNAVLRHAVNESLLTQLEQDDEDAKAFVLQHGLERARTILERFVTLRFRVDFEHWSHVTVEECLDNWTTQANEELREALVELRCTPEARDALQLMTEYCPPDQKWLGPRRTILLDALPEEASTKNPAAMLQAIAKNATLSYATTAKYWPSPEIHQRVRDTLKALKDLAGAGAKIKFGDEDDLQQAATCGLLALRVARYAVAAYERQKQQAGALDFDDLLLRARNLLRDSPRVQRSAAAGISLLMVDEFQDTDPIQAEIVEALCGDRLINGNLFLVGDKKQSIYRFRRADPAVFTDLRNKLHKDAQLPLSMNFRSQPAILDFVNALFADELGDDYEPLIPHVEQLSPAPSVEFLWATPDVSDEEPAKTAVEQRRSIEADWIARRLHQLLHDGVPRIRTKNPETGQAELRPVEPGDICILLRAMTDVRYYEQALREYGLDYYLVGGRAFYAQQEVYDIANLCQFLGDPDDDVSLLGILRSPFFGLRDDTLFAMVQNSGTLSAALAAAPPENIEEQQQEQVRNASTVLAELRREKDRIPLHHLLSLALERTGYDAALLTEFMGRRKLANLRKLVEMARQHERTGLLTMADFVQRLQQAVADEEQEELAATHPETSDVIRIMTIHKSKGLEFPVVVVADLDRGAESRLDTVEFDSQLGPLVSVPPKFGRKFEHLGKNLFKAEELRQDDAERKRLLYVALTRAADHLILSANLEAIDKLSSPWMKIVAKYFDLETGKPSLDEETGAAIIPADYLLAVPEVAVCTSQPEIPHIKKESVTGLLPLNQLADELAQAEAMVLPDSLRRFAPNSSERRQFSVSELEQIDAQLHSRPAAMLDQVRRQDDDEPPMTADAATILGTLVHAALEQVNFQNFGDVAALVEECSLTLADGATEEIRHRAAEMIRGFEQSPLGRELSAARRIFRELEFQWRCSSEGDSPLRYIAGFIDCLFESSDGTWTIIDYKTGRTTHHGDEAAQLAAYELQLGTYALAARQLLGRLPDRVELVLLADDCRRLSLEVTEDRLTAIQQRLSAAMAVVINGAATH</sequence>
<evidence type="ECO:0000259" key="17">
    <source>
        <dbReference type="PROSITE" id="PS51217"/>
    </source>
</evidence>
<evidence type="ECO:0000256" key="9">
    <source>
        <dbReference type="ARBA" id="ARBA00023204"/>
    </source>
</evidence>
<protein>
    <recommendedName>
        <fullName evidence="12">DNA 3'-5' helicase</fullName>
        <ecNumber evidence="12">5.6.2.4</ecNumber>
    </recommendedName>
    <alternativeName>
        <fullName evidence="13">DNA 3'-5' helicase II</fullName>
    </alternativeName>
</protein>
<dbReference type="SUPFAM" id="SSF52980">
    <property type="entry name" value="Restriction endonuclease-like"/>
    <property type="match status" value="1"/>
</dbReference>
<proteinExistence type="predicted"/>
<dbReference type="PROSITE" id="PS51217">
    <property type="entry name" value="UVRD_HELICASE_CTER"/>
    <property type="match status" value="1"/>
</dbReference>
<dbReference type="InterPro" id="IPR038726">
    <property type="entry name" value="PDDEXK_AddAB-type"/>
</dbReference>
<evidence type="ECO:0000313" key="19">
    <source>
        <dbReference type="Proteomes" id="UP000319383"/>
    </source>
</evidence>
<keyword evidence="6" id="KW-0269">Exonuclease</keyword>
<organism evidence="18 19">
    <name type="scientific">Symmachiella dynata</name>
    <dbReference type="NCBI Taxonomy" id="2527995"/>
    <lineage>
        <taxon>Bacteria</taxon>
        <taxon>Pseudomonadati</taxon>
        <taxon>Planctomycetota</taxon>
        <taxon>Planctomycetia</taxon>
        <taxon>Planctomycetales</taxon>
        <taxon>Planctomycetaceae</taxon>
        <taxon>Symmachiella</taxon>
    </lineage>
</organism>
<dbReference type="InterPro" id="IPR014016">
    <property type="entry name" value="UvrD-like_ATP-bd"/>
</dbReference>
<evidence type="ECO:0000256" key="4">
    <source>
        <dbReference type="ARBA" id="ARBA00022801"/>
    </source>
</evidence>
<keyword evidence="2 15" id="KW-0547">Nucleotide-binding</keyword>
<accession>A0A517ZVN1</accession>
<keyword evidence="19" id="KW-1185">Reference proteome</keyword>
<dbReference type="GO" id="GO:0004527">
    <property type="term" value="F:exonuclease activity"/>
    <property type="evidence" value="ECO:0007669"/>
    <property type="project" value="UniProtKB-KW"/>
</dbReference>
<dbReference type="RefSeq" id="WP_145379024.1">
    <property type="nucleotide sequence ID" value="NZ_CP036276.1"/>
</dbReference>
<dbReference type="KEGG" id="sdyn:Mal52_50420"/>
<dbReference type="AlphaFoldDB" id="A0A517ZVN1"/>
<comment type="catalytic activity">
    <reaction evidence="14">
        <text>ATP + H2O = ADP + phosphate + H(+)</text>
        <dbReference type="Rhea" id="RHEA:13065"/>
        <dbReference type="ChEBI" id="CHEBI:15377"/>
        <dbReference type="ChEBI" id="CHEBI:15378"/>
        <dbReference type="ChEBI" id="CHEBI:30616"/>
        <dbReference type="ChEBI" id="CHEBI:43474"/>
        <dbReference type="ChEBI" id="CHEBI:456216"/>
        <dbReference type="EC" id="5.6.2.4"/>
    </reaction>
</comment>
<dbReference type="GO" id="GO:0000725">
    <property type="term" value="P:recombinational repair"/>
    <property type="evidence" value="ECO:0007669"/>
    <property type="project" value="TreeGrafter"/>
</dbReference>
<dbReference type="Pfam" id="PF00580">
    <property type="entry name" value="UvrD-helicase"/>
    <property type="match status" value="1"/>
</dbReference>
<dbReference type="GO" id="GO:0005829">
    <property type="term" value="C:cytosol"/>
    <property type="evidence" value="ECO:0007669"/>
    <property type="project" value="TreeGrafter"/>
</dbReference>
<keyword evidence="5 15" id="KW-0347">Helicase</keyword>
<dbReference type="Proteomes" id="UP000319383">
    <property type="component" value="Chromosome"/>
</dbReference>
<evidence type="ECO:0000256" key="14">
    <source>
        <dbReference type="ARBA" id="ARBA00048988"/>
    </source>
</evidence>
<dbReference type="PANTHER" id="PTHR11070">
    <property type="entry name" value="UVRD / RECB / PCRA DNA HELICASE FAMILY MEMBER"/>
    <property type="match status" value="1"/>
</dbReference>
<keyword evidence="10" id="KW-0413">Isomerase</keyword>
<dbReference type="InterPro" id="IPR011335">
    <property type="entry name" value="Restrct_endonuc-II-like"/>
</dbReference>
<evidence type="ECO:0000256" key="10">
    <source>
        <dbReference type="ARBA" id="ARBA00023235"/>
    </source>
</evidence>
<dbReference type="PROSITE" id="PS51198">
    <property type="entry name" value="UVRD_HELICASE_ATP_BIND"/>
    <property type="match status" value="1"/>
</dbReference>